<evidence type="ECO:0000313" key="2">
    <source>
        <dbReference type="Proteomes" id="UP001333110"/>
    </source>
</evidence>
<proteinExistence type="predicted"/>
<name>A0AAN7NQU0_MYCAM</name>
<dbReference type="EMBL" id="JAUNZN010000001">
    <property type="protein sequence ID" value="KAK4829917.1"/>
    <property type="molecule type" value="Genomic_DNA"/>
</dbReference>
<dbReference type="PANTHER" id="PTHR33332">
    <property type="entry name" value="REVERSE TRANSCRIPTASE DOMAIN-CONTAINING PROTEIN"/>
    <property type="match status" value="1"/>
</dbReference>
<dbReference type="Proteomes" id="UP001333110">
    <property type="component" value="Unassembled WGS sequence"/>
</dbReference>
<sequence>MLPGSPQLSICSITNELSFEKCKEEDPGNYRPISVTLTPGKMMERILLEVICKHIKDRKLIRSSRHGFTKGKSCLAKLIAVYDEMTSSVDRGRASDIVYCSFSKAFDTVSITAL</sequence>
<comment type="caution">
    <text evidence="1">The sequence shown here is derived from an EMBL/GenBank/DDBJ whole genome shotgun (WGS) entry which is preliminary data.</text>
</comment>
<protein>
    <recommendedName>
        <fullName evidence="3">Reverse transcriptase domain-containing protein</fullName>
    </recommendedName>
</protein>
<gene>
    <name evidence="1" type="ORF">QYF61_007640</name>
</gene>
<dbReference type="AlphaFoldDB" id="A0AAN7NQU0"/>
<evidence type="ECO:0008006" key="3">
    <source>
        <dbReference type="Google" id="ProtNLM"/>
    </source>
</evidence>
<organism evidence="1 2">
    <name type="scientific">Mycteria americana</name>
    <name type="common">Wood stork</name>
    <dbReference type="NCBI Taxonomy" id="33587"/>
    <lineage>
        <taxon>Eukaryota</taxon>
        <taxon>Metazoa</taxon>
        <taxon>Chordata</taxon>
        <taxon>Craniata</taxon>
        <taxon>Vertebrata</taxon>
        <taxon>Euteleostomi</taxon>
        <taxon>Archelosauria</taxon>
        <taxon>Archosauria</taxon>
        <taxon>Dinosauria</taxon>
        <taxon>Saurischia</taxon>
        <taxon>Theropoda</taxon>
        <taxon>Coelurosauria</taxon>
        <taxon>Aves</taxon>
        <taxon>Neognathae</taxon>
        <taxon>Neoaves</taxon>
        <taxon>Aequornithes</taxon>
        <taxon>Ciconiiformes</taxon>
        <taxon>Ciconiidae</taxon>
        <taxon>Mycteria</taxon>
    </lineage>
</organism>
<keyword evidence="2" id="KW-1185">Reference proteome</keyword>
<evidence type="ECO:0000313" key="1">
    <source>
        <dbReference type="EMBL" id="KAK4829917.1"/>
    </source>
</evidence>
<accession>A0AAN7NQU0</accession>
<reference evidence="1 2" key="1">
    <citation type="journal article" date="2023" name="J. Hered.">
        <title>Chromosome-level genome of the wood stork (Mycteria americana) provides insight into avian chromosome evolution.</title>
        <authorList>
            <person name="Flamio R. Jr."/>
            <person name="Ramstad K.M."/>
        </authorList>
    </citation>
    <scope>NUCLEOTIDE SEQUENCE [LARGE SCALE GENOMIC DNA]</scope>
    <source>
        <strain evidence="1">JAX WOST 10</strain>
    </source>
</reference>